<dbReference type="STRING" id="1109412.BN1221_03286"/>
<dbReference type="GO" id="GO:0003677">
    <property type="term" value="F:DNA binding"/>
    <property type="evidence" value="ECO:0007669"/>
    <property type="project" value="UniProtKB-KW"/>
</dbReference>
<dbReference type="Gene3D" id="1.10.10.10">
    <property type="entry name" value="Winged helix-like DNA-binding domain superfamily/Winged helix DNA-binding domain"/>
    <property type="match status" value="1"/>
</dbReference>
<protein>
    <submittedName>
        <fullName evidence="5">Transcriptional regulator, GntR family</fullName>
    </submittedName>
</protein>
<sequence length="214" mass="25083">MGKAMEETTEEQIYIHIKNAIRQGDYPSGMRLVPELLAQSWGVSRMPVRQALKKLTAEGFVSLLPNRRLVVCEIDLESMKEIFEMRAVLEGLAIRLAVSRMTDEQKREIETDLQKMERNIGPTAHWCSLHRRFHEDIYRHCGRPMLLQQISNLLTMVEPYMKIWVSNETFQQHALLGHRELFNAINIKTAEECEQMMREHIMNTLPDLNQLYCE</sequence>
<dbReference type="EMBL" id="CGIG01000001">
    <property type="protein sequence ID" value="CPR18575.1"/>
    <property type="molecule type" value="Genomic_DNA"/>
</dbReference>
<dbReference type="GO" id="GO:0003700">
    <property type="term" value="F:DNA-binding transcription factor activity"/>
    <property type="evidence" value="ECO:0007669"/>
    <property type="project" value="InterPro"/>
</dbReference>
<accession>A0A0G4JY16</accession>
<proteinExistence type="predicted"/>
<keyword evidence="3" id="KW-0804">Transcription</keyword>
<dbReference type="InterPro" id="IPR000524">
    <property type="entry name" value="Tscrpt_reg_HTH_GntR"/>
</dbReference>
<name>A0A0G4JY16_9GAMM</name>
<dbReference type="AlphaFoldDB" id="A0A0G4JY16"/>
<evidence type="ECO:0000256" key="3">
    <source>
        <dbReference type="ARBA" id="ARBA00023163"/>
    </source>
</evidence>
<dbReference type="PROSITE" id="PS50949">
    <property type="entry name" value="HTH_GNTR"/>
    <property type="match status" value="1"/>
</dbReference>
<keyword evidence="6" id="KW-1185">Reference proteome</keyword>
<organism evidence="5 6">
    <name type="scientific">Brenneria goodwinii</name>
    <dbReference type="NCBI Taxonomy" id="1109412"/>
    <lineage>
        <taxon>Bacteria</taxon>
        <taxon>Pseudomonadati</taxon>
        <taxon>Pseudomonadota</taxon>
        <taxon>Gammaproteobacteria</taxon>
        <taxon>Enterobacterales</taxon>
        <taxon>Pectobacteriaceae</taxon>
        <taxon>Brenneria</taxon>
    </lineage>
</organism>
<dbReference type="InterPro" id="IPR036390">
    <property type="entry name" value="WH_DNA-bd_sf"/>
</dbReference>
<dbReference type="Gene3D" id="1.20.120.530">
    <property type="entry name" value="GntR ligand-binding domain-like"/>
    <property type="match status" value="1"/>
</dbReference>
<evidence type="ECO:0000313" key="5">
    <source>
        <dbReference type="EMBL" id="CPR18575.1"/>
    </source>
</evidence>
<evidence type="ECO:0000313" key="6">
    <source>
        <dbReference type="Proteomes" id="UP000044377"/>
    </source>
</evidence>
<dbReference type="InterPro" id="IPR008920">
    <property type="entry name" value="TF_FadR/GntR_C"/>
</dbReference>
<keyword evidence="2" id="KW-0238">DNA-binding</keyword>
<dbReference type="SMART" id="SM00895">
    <property type="entry name" value="FCD"/>
    <property type="match status" value="1"/>
</dbReference>
<dbReference type="SUPFAM" id="SSF46785">
    <property type="entry name" value="Winged helix' DNA-binding domain"/>
    <property type="match status" value="1"/>
</dbReference>
<evidence type="ECO:0000259" key="4">
    <source>
        <dbReference type="PROSITE" id="PS50949"/>
    </source>
</evidence>
<reference evidence="6" key="1">
    <citation type="submission" date="2015-01" db="EMBL/GenBank/DDBJ databases">
        <authorList>
            <person name="Paterson Steve"/>
        </authorList>
    </citation>
    <scope>NUCLEOTIDE SEQUENCE [LARGE SCALE GENOMIC DNA]</scope>
    <source>
        <strain evidence="6">OBR1</strain>
    </source>
</reference>
<dbReference type="Pfam" id="PF07729">
    <property type="entry name" value="FCD"/>
    <property type="match status" value="1"/>
</dbReference>
<dbReference type="SUPFAM" id="SSF48008">
    <property type="entry name" value="GntR ligand-binding domain-like"/>
    <property type="match status" value="1"/>
</dbReference>
<dbReference type="PANTHER" id="PTHR43537:SF24">
    <property type="entry name" value="GLUCONATE OPERON TRANSCRIPTIONAL REPRESSOR"/>
    <property type="match status" value="1"/>
</dbReference>
<keyword evidence="1" id="KW-0805">Transcription regulation</keyword>
<dbReference type="Pfam" id="PF00392">
    <property type="entry name" value="GntR"/>
    <property type="match status" value="1"/>
</dbReference>
<dbReference type="PANTHER" id="PTHR43537">
    <property type="entry name" value="TRANSCRIPTIONAL REGULATOR, GNTR FAMILY"/>
    <property type="match status" value="1"/>
</dbReference>
<evidence type="ECO:0000256" key="1">
    <source>
        <dbReference type="ARBA" id="ARBA00023015"/>
    </source>
</evidence>
<feature type="domain" description="HTH gntR-type" evidence="4">
    <location>
        <begin position="7"/>
        <end position="74"/>
    </location>
</feature>
<dbReference type="Proteomes" id="UP000044377">
    <property type="component" value="Unassembled WGS sequence"/>
</dbReference>
<dbReference type="InterPro" id="IPR011711">
    <property type="entry name" value="GntR_C"/>
</dbReference>
<dbReference type="InterPro" id="IPR036388">
    <property type="entry name" value="WH-like_DNA-bd_sf"/>
</dbReference>
<evidence type="ECO:0000256" key="2">
    <source>
        <dbReference type="ARBA" id="ARBA00023125"/>
    </source>
</evidence>
<dbReference type="SMART" id="SM00345">
    <property type="entry name" value="HTH_GNTR"/>
    <property type="match status" value="1"/>
</dbReference>
<gene>
    <name evidence="5" type="ORF">BN1221_03286</name>
</gene>
<dbReference type="CDD" id="cd07377">
    <property type="entry name" value="WHTH_GntR"/>
    <property type="match status" value="1"/>
</dbReference>